<dbReference type="PROSITE" id="PS51186">
    <property type="entry name" value="GNAT"/>
    <property type="match status" value="1"/>
</dbReference>
<dbReference type="RefSeq" id="WP_317957908.1">
    <property type="nucleotide sequence ID" value="NZ_BSKO01000001.1"/>
</dbReference>
<dbReference type="Pfam" id="PF00583">
    <property type="entry name" value="Acetyltransf_1"/>
    <property type="match status" value="1"/>
</dbReference>
<dbReference type="InterPro" id="IPR000182">
    <property type="entry name" value="GNAT_dom"/>
</dbReference>
<proteinExistence type="predicted"/>
<evidence type="ECO:0000313" key="3">
    <source>
        <dbReference type="Proteomes" id="UP001275436"/>
    </source>
</evidence>
<dbReference type="CDD" id="cd04301">
    <property type="entry name" value="NAT_SF"/>
    <property type="match status" value="1"/>
</dbReference>
<dbReference type="Gene3D" id="3.40.630.30">
    <property type="match status" value="1"/>
</dbReference>
<keyword evidence="3" id="KW-1185">Reference proteome</keyword>
<evidence type="ECO:0000313" key="2">
    <source>
        <dbReference type="EMBL" id="GLO65699.1"/>
    </source>
</evidence>
<dbReference type="EMBL" id="BSKO01000001">
    <property type="protein sequence ID" value="GLO65699.1"/>
    <property type="molecule type" value="Genomic_DNA"/>
</dbReference>
<sequence>MKIREYEAKDEVGWVRCRVLAFLDTAYYDNIVPHKEKYDNPSIELIAEIDNEIVGLIDVEYEQQERTVCSRGSGLGGMIWHIAVHPDYQRMKIGTALLAEAEERARRVGLNRLEAWTRDDLSVNIWYETQQFLKVDSYLHVYMEGDEIKETLSSNIPHIFPIKVFAHYVGNKHEEVKNKYRRIHECNCYEKRLD</sequence>
<dbReference type="InterPro" id="IPR016181">
    <property type="entry name" value="Acyl_CoA_acyltransferase"/>
</dbReference>
<reference evidence="2 3" key="1">
    <citation type="submission" date="2023-02" db="EMBL/GenBank/DDBJ databases">
        <title>Oceanobacillus kimchii IFOP_LL358 isolated form Alexandrium catenella lab strain.</title>
        <authorList>
            <person name="Gajardo G."/>
            <person name="Ueki S."/>
            <person name="Maruyama F."/>
        </authorList>
    </citation>
    <scope>NUCLEOTIDE SEQUENCE [LARGE SCALE GENOMIC DNA]</scope>
    <source>
        <strain evidence="2 3">IFOP_LL358</strain>
    </source>
</reference>
<name>A0ABQ5TJ20_9BACI</name>
<feature type="domain" description="N-acetyltransferase" evidence="1">
    <location>
        <begin position="1"/>
        <end position="194"/>
    </location>
</feature>
<evidence type="ECO:0000259" key="1">
    <source>
        <dbReference type="PROSITE" id="PS51186"/>
    </source>
</evidence>
<organism evidence="2 3">
    <name type="scientific">Oceanobacillus kimchii</name>
    <dbReference type="NCBI Taxonomy" id="746691"/>
    <lineage>
        <taxon>Bacteria</taxon>
        <taxon>Bacillati</taxon>
        <taxon>Bacillota</taxon>
        <taxon>Bacilli</taxon>
        <taxon>Bacillales</taxon>
        <taxon>Bacillaceae</taxon>
        <taxon>Oceanobacillus</taxon>
    </lineage>
</organism>
<protein>
    <submittedName>
        <fullName evidence="2">N-acetyltransferase</fullName>
    </submittedName>
</protein>
<accession>A0ABQ5TJ20</accession>
<gene>
    <name evidence="2" type="ORF">MACH08_14830</name>
</gene>
<dbReference type="SUPFAM" id="SSF55729">
    <property type="entry name" value="Acyl-CoA N-acyltransferases (Nat)"/>
    <property type="match status" value="1"/>
</dbReference>
<comment type="caution">
    <text evidence="2">The sequence shown here is derived from an EMBL/GenBank/DDBJ whole genome shotgun (WGS) entry which is preliminary data.</text>
</comment>
<dbReference type="Proteomes" id="UP001275436">
    <property type="component" value="Unassembled WGS sequence"/>
</dbReference>